<reference evidence="2" key="1">
    <citation type="submission" date="2013-12" db="EMBL/GenBank/DDBJ databases">
        <title>The complete genome sequence of Methanobacterium sp. BRM9.</title>
        <authorList>
            <consortium name="Pastoral Greenhouse Gas Research Consortium"/>
            <person name="Kelly W.J."/>
            <person name="Leahy S.C."/>
            <person name="Perry R."/>
            <person name="Li D."/>
            <person name="Altermann E."/>
            <person name="Lambie S.C."/>
            <person name="Attwood G.T."/>
        </authorList>
    </citation>
    <scope>NUCLEOTIDE SEQUENCE [LARGE SCALE GENOMIC DNA]</scope>
    <source>
        <strain evidence="2">BRM9</strain>
    </source>
</reference>
<reference evidence="5" key="4">
    <citation type="submission" date="2020-10" db="EMBL/GenBank/DDBJ databases">
        <title>Dehalococcoides mccartyi of a TCE/Cr reducing biochatode.</title>
        <authorList>
            <person name="Matturro B."/>
        </authorList>
    </citation>
    <scope>NUCLEOTIDE SEQUENCE</scope>
    <source>
        <strain evidence="5">Bin2</strain>
    </source>
</reference>
<reference evidence="3" key="2">
    <citation type="submission" date="2014-08" db="EMBL/GenBank/DDBJ databases">
        <authorList>
            <person name="Wibberg D."/>
        </authorList>
    </citation>
    <scope>NUCLEOTIDE SEQUENCE</scope>
</reference>
<dbReference type="EMBL" id="JADIIL010000007">
    <property type="protein sequence ID" value="MBF4474094.1"/>
    <property type="molecule type" value="Genomic_DNA"/>
</dbReference>
<evidence type="ECO:0000313" key="2">
    <source>
        <dbReference type="EMBL" id="AIS32526.1"/>
    </source>
</evidence>
<dbReference type="KEGG" id="mfc:BRM9_1716"/>
<accession>A0A089ZCK4</accession>
<dbReference type="STRING" id="2162.BRM9_1716"/>
<proteinExistence type="predicted"/>
<keyword evidence="1" id="KW-0472">Membrane</keyword>
<dbReference type="RefSeq" id="WP_023991715.1">
    <property type="nucleotide sequence ID" value="NZ_CALCVY010000002.1"/>
</dbReference>
<dbReference type="PATRIC" id="fig|2162.10.peg.667"/>
<sequence>MINLKSSGISAAIFILIIAAFVVPVSAHGLHVTTNESTIIIADNSTGKMARSVVDEMGVNVTVYKFASADDVAHELEHALTDPNKKILAVTYTDTVQNFINQHPEVSSRIMVASANKNSIQQALTKLNVAGATSSGFLTPFLSGLLIGLVFGLGIGAVWMKRKLT</sequence>
<dbReference type="KEGG" id="mfi:DSM1535_2356"/>
<evidence type="ECO:0000313" key="3">
    <source>
        <dbReference type="EMBL" id="CEA14755.1"/>
    </source>
</evidence>
<evidence type="ECO:0000313" key="7">
    <source>
        <dbReference type="Proteomes" id="UP000062768"/>
    </source>
</evidence>
<keyword evidence="1" id="KW-1133">Transmembrane helix</keyword>
<dbReference type="Proteomes" id="UP000062768">
    <property type="component" value="Chromosome I"/>
</dbReference>
<dbReference type="GeneID" id="26738899"/>
<evidence type="ECO:0000313" key="4">
    <source>
        <dbReference type="EMBL" id="CEL24284.1"/>
    </source>
</evidence>
<dbReference type="EMBL" id="LN515531">
    <property type="protein sequence ID" value="CEA14755.1"/>
    <property type="molecule type" value="Genomic_DNA"/>
</dbReference>
<keyword evidence="7" id="KW-1185">Reference proteome</keyword>
<gene>
    <name evidence="2" type="ORF">BRM9_1716</name>
    <name evidence="3" type="ORF">DSM1535_2356</name>
    <name evidence="5" type="ORF">ISP06_01300</name>
    <name evidence="4" type="ORF">MB9_0640</name>
</gene>
<name>A0A089ZCK4_METFO</name>
<dbReference type="Proteomes" id="UP000606900">
    <property type="component" value="Unassembled WGS sequence"/>
</dbReference>
<organism evidence="2 6">
    <name type="scientific">Methanobacterium formicicum</name>
    <dbReference type="NCBI Taxonomy" id="2162"/>
    <lineage>
        <taxon>Archaea</taxon>
        <taxon>Methanobacteriati</taxon>
        <taxon>Methanobacteriota</taxon>
        <taxon>Methanomada group</taxon>
        <taxon>Methanobacteria</taxon>
        <taxon>Methanobacteriales</taxon>
        <taxon>Methanobacteriaceae</taxon>
        <taxon>Methanobacterium</taxon>
    </lineage>
</organism>
<dbReference type="EMBL" id="LN734822">
    <property type="protein sequence ID" value="CEL24284.1"/>
    <property type="molecule type" value="Genomic_DNA"/>
</dbReference>
<evidence type="ECO:0000256" key="1">
    <source>
        <dbReference type="SAM" id="Phobius"/>
    </source>
</evidence>
<dbReference type="OrthoDB" id="70211at2157"/>
<dbReference type="AlphaFoldDB" id="A0A089ZCK4"/>
<evidence type="ECO:0000313" key="6">
    <source>
        <dbReference type="Proteomes" id="UP000029661"/>
    </source>
</evidence>
<dbReference type="Proteomes" id="UP000029661">
    <property type="component" value="Chromosome"/>
</dbReference>
<dbReference type="EMBL" id="CP006933">
    <property type="protein sequence ID" value="AIS32526.1"/>
    <property type="molecule type" value="Genomic_DNA"/>
</dbReference>
<protein>
    <submittedName>
        <fullName evidence="2">Uncharacterized protein</fullName>
    </submittedName>
</protein>
<feature type="transmembrane region" description="Helical" evidence="1">
    <location>
        <begin position="137"/>
        <end position="160"/>
    </location>
</feature>
<reference evidence="4" key="3">
    <citation type="submission" date="2014-09" db="EMBL/GenBank/DDBJ databases">
        <authorList>
            <person name="Bishop-Lilly K.A."/>
            <person name="Broomall S.M."/>
            <person name="Chain P.S."/>
            <person name="Chertkov O."/>
            <person name="Coyne S.R."/>
            <person name="Daligault H.E."/>
            <person name="Davenport K.W."/>
            <person name="Erkkila T."/>
            <person name="Frey K.G."/>
            <person name="Gibbons H.S."/>
            <person name="Gu W."/>
            <person name="Jaissle J."/>
            <person name="Johnson S.L."/>
            <person name="Koroleva G.I."/>
            <person name="Ladner J.T."/>
            <person name="Lo C.-C."/>
            <person name="Minogue T.D."/>
            <person name="Munk C."/>
            <person name="Palacios G.F."/>
            <person name="Redden C.L."/>
            <person name="Rosenzweig C.N."/>
            <person name="Scholz M.B."/>
            <person name="Teshima H."/>
            <person name="Xu Y."/>
        </authorList>
    </citation>
    <scope>NUCLEOTIDE SEQUENCE</scope>
    <source>
        <strain evidence="4">Mb9</strain>
    </source>
</reference>
<keyword evidence="1" id="KW-0812">Transmembrane</keyword>
<evidence type="ECO:0000313" key="5">
    <source>
        <dbReference type="EMBL" id="MBF4474094.1"/>
    </source>
</evidence>